<dbReference type="Pfam" id="PF09861">
    <property type="entry name" value="Lar_N"/>
    <property type="match status" value="1"/>
</dbReference>
<gene>
    <name evidence="3" type="ORF">EDD77_10163</name>
</gene>
<dbReference type="STRING" id="1650663.GCA_001486665_01661"/>
<evidence type="ECO:0000259" key="1">
    <source>
        <dbReference type="Pfam" id="PF09861"/>
    </source>
</evidence>
<dbReference type="InterPro" id="IPR043166">
    <property type="entry name" value="LarA-like_C"/>
</dbReference>
<name>A0A4R1R7V8_9FIRM</name>
<dbReference type="Gene3D" id="3.90.226.30">
    <property type="match status" value="1"/>
</dbReference>
<dbReference type="InterPro" id="IPR048520">
    <property type="entry name" value="LarA_C"/>
</dbReference>
<feature type="domain" description="Lactate racemase C-terminal" evidence="2">
    <location>
        <begin position="280"/>
        <end position="339"/>
    </location>
</feature>
<comment type="caution">
    <text evidence="3">The sequence shown here is derived from an EMBL/GenBank/DDBJ whole genome shotgun (WGS) entry which is preliminary data.</text>
</comment>
<proteinExistence type="predicted"/>
<dbReference type="InterPro" id="IPR047926">
    <property type="entry name" value="Ni_dep_LarA"/>
</dbReference>
<accession>A0A4R1R7V8</accession>
<dbReference type="PANTHER" id="PTHR33171:SF17">
    <property type="entry name" value="LARA-LIKE N-TERMINAL DOMAIN-CONTAINING PROTEIN"/>
    <property type="match status" value="1"/>
</dbReference>
<dbReference type="GO" id="GO:0050043">
    <property type="term" value="F:lactate racemase activity"/>
    <property type="evidence" value="ECO:0007669"/>
    <property type="project" value="InterPro"/>
</dbReference>
<evidence type="ECO:0000313" key="3">
    <source>
        <dbReference type="EMBL" id="TCL61609.1"/>
    </source>
</evidence>
<dbReference type="InterPro" id="IPR018657">
    <property type="entry name" value="LarA-like_N"/>
</dbReference>
<evidence type="ECO:0000259" key="2">
    <source>
        <dbReference type="Pfam" id="PF21113"/>
    </source>
</evidence>
<dbReference type="AlphaFoldDB" id="A0A4R1R7V8"/>
<dbReference type="PANTHER" id="PTHR33171">
    <property type="entry name" value="LAR_N DOMAIN-CONTAINING PROTEIN"/>
    <property type="match status" value="1"/>
</dbReference>
<dbReference type="RefSeq" id="WP_058964078.1">
    <property type="nucleotide sequence ID" value="NZ_CABKVM010000016.1"/>
</dbReference>
<organism evidence="3 4">
    <name type="scientific">Allofournierella massiliensis</name>
    <dbReference type="NCBI Taxonomy" id="1650663"/>
    <lineage>
        <taxon>Bacteria</taxon>
        <taxon>Bacillati</taxon>
        <taxon>Bacillota</taxon>
        <taxon>Clostridia</taxon>
        <taxon>Eubacteriales</taxon>
        <taxon>Oscillospiraceae</taxon>
        <taxon>Allofournierella</taxon>
    </lineage>
</organism>
<dbReference type="Proteomes" id="UP000295184">
    <property type="component" value="Unassembled WGS sequence"/>
</dbReference>
<dbReference type="Gene3D" id="3.40.50.11440">
    <property type="match status" value="1"/>
</dbReference>
<dbReference type="Pfam" id="PF21113">
    <property type="entry name" value="LarA_C"/>
    <property type="match status" value="1"/>
</dbReference>
<dbReference type="InterPro" id="IPR048068">
    <property type="entry name" value="LarA-like"/>
</dbReference>
<sequence>MPRFDFAYGSGRVQLDLPENARYQELHGHNEPPIEDIPAALRAALEAPIHEKPLRSWLQPGDAVTLIISDMSRFWMRQDLVIPALVEYMEKECGIRMEDLVILVANGTHLGGDEAELRTLVTDAVYDRVKVVNHDCLADDLVYLGTTSRGTQVVVNPLAVGRKVVALGAATQHVMAGFGGGRKSILPGIASMKTIQQNHAHSLDPNEPHSNPAIGNAVLEGNPLHEDMCEAAAMVEQLYVVNLVMNAGMKLARITAGHWLDSWLEACKAADAMYQTPIPEKADVIITSCGGYPKDMSLYQGTKTIDNVEFGLKKGGTLVLLAECRDGGGPAEYFDWVDSLCAGTLDADLRKNFTIPGYIFYLNCEQAARYNILMLTTAPAEPLARMGIKAFTDPAELCRQLKLDGKLVYVIPNGSTVIPAVK</sequence>
<dbReference type="OrthoDB" id="9770545at2"/>
<protein>
    <submittedName>
        <fullName evidence="3">Nickel-dependent lactate racemase</fullName>
    </submittedName>
</protein>
<feature type="domain" description="LarA-like N-terminal" evidence="1">
    <location>
        <begin position="8"/>
        <end position="206"/>
    </location>
</feature>
<dbReference type="EMBL" id="SLUM01000001">
    <property type="protein sequence ID" value="TCL61609.1"/>
    <property type="molecule type" value="Genomic_DNA"/>
</dbReference>
<dbReference type="NCBIfam" id="NF033504">
    <property type="entry name" value="Ni_dep_LarA"/>
    <property type="match status" value="1"/>
</dbReference>
<reference evidence="3 4" key="1">
    <citation type="submission" date="2019-03" db="EMBL/GenBank/DDBJ databases">
        <title>Genomic Encyclopedia of Type Strains, Phase IV (KMG-IV): sequencing the most valuable type-strain genomes for metagenomic binning, comparative biology and taxonomic classification.</title>
        <authorList>
            <person name="Goeker M."/>
        </authorList>
    </citation>
    <scope>NUCLEOTIDE SEQUENCE [LARGE SCALE GENOMIC DNA]</scope>
    <source>
        <strain evidence="3 4">DSM 100451</strain>
    </source>
</reference>
<evidence type="ECO:0000313" key="4">
    <source>
        <dbReference type="Proteomes" id="UP000295184"/>
    </source>
</evidence>